<evidence type="ECO:0000313" key="6">
    <source>
        <dbReference type="EMBL" id="MBM7561195.1"/>
    </source>
</evidence>
<dbReference type="Proteomes" id="UP000767854">
    <property type="component" value="Unassembled WGS sequence"/>
</dbReference>
<keyword evidence="2" id="KW-0238">DNA-binding</keyword>
<protein>
    <submittedName>
        <fullName evidence="6">CRP-like cAMP-binding protein</fullName>
    </submittedName>
</protein>
<keyword evidence="3" id="KW-0804">Transcription</keyword>
<dbReference type="PANTHER" id="PTHR24567">
    <property type="entry name" value="CRP FAMILY TRANSCRIPTIONAL REGULATORY PROTEIN"/>
    <property type="match status" value="1"/>
</dbReference>
<dbReference type="EMBL" id="JAFBDT010000003">
    <property type="protein sequence ID" value="MBM7561195.1"/>
    <property type="molecule type" value="Genomic_DNA"/>
</dbReference>
<sequence length="222" mass="25635">MTLINSSAYYTLLAPLSNTELQEAIRTKKVKVKNYVRNQMIYLEGDACKTADIILNGKVAVERIDENGNLLTIAEFLPDDLLGGNLIFSKNPYYPMTVTAKSKTTLLEINQNYLFELCHQNPEFLRTFLQYISDHALLLGDKIKHHINRSIREGLITYIAGAMRLQNSTQIRLDMTKKELAERMGVQRTSLSRELQKMKQENLIEYDSKIIRVKNKDYFLKP</sequence>
<gene>
    <name evidence="6" type="ORF">JOC49_000712</name>
</gene>
<feature type="domain" description="HTH crp-type" evidence="5">
    <location>
        <begin position="149"/>
        <end position="217"/>
    </location>
</feature>
<evidence type="ECO:0000259" key="5">
    <source>
        <dbReference type="PROSITE" id="PS51063"/>
    </source>
</evidence>
<name>A0ABS2MP63_9FIRM</name>
<comment type="caution">
    <text evidence="6">The sequence shown here is derived from an EMBL/GenBank/DDBJ whole genome shotgun (WGS) entry which is preliminary data.</text>
</comment>
<dbReference type="Pfam" id="PF13545">
    <property type="entry name" value="HTH_Crp_2"/>
    <property type="match status" value="1"/>
</dbReference>
<dbReference type="PANTHER" id="PTHR24567:SF58">
    <property type="entry name" value="CYCLIC AMP-BINDING REGULATORY PROTEIN"/>
    <property type="match status" value="1"/>
</dbReference>
<dbReference type="PROSITE" id="PS50042">
    <property type="entry name" value="CNMP_BINDING_3"/>
    <property type="match status" value="1"/>
</dbReference>
<evidence type="ECO:0000259" key="4">
    <source>
        <dbReference type="PROSITE" id="PS50042"/>
    </source>
</evidence>
<accession>A0ABS2MP63</accession>
<evidence type="ECO:0000256" key="1">
    <source>
        <dbReference type="ARBA" id="ARBA00023015"/>
    </source>
</evidence>
<reference evidence="6 7" key="1">
    <citation type="submission" date="2021-01" db="EMBL/GenBank/DDBJ databases">
        <title>Genomic Encyclopedia of Type Strains, Phase IV (KMG-IV): sequencing the most valuable type-strain genomes for metagenomic binning, comparative biology and taxonomic classification.</title>
        <authorList>
            <person name="Goeker M."/>
        </authorList>
    </citation>
    <scope>NUCLEOTIDE SEQUENCE [LARGE SCALE GENOMIC DNA]</scope>
    <source>
        <strain evidence="6 7">DSM 24436</strain>
    </source>
</reference>
<dbReference type="SMART" id="SM00419">
    <property type="entry name" value="HTH_CRP"/>
    <property type="match status" value="1"/>
</dbReference>
<evidence type="ECO:0000256" key="2">
    <source>
        <dbReference type="ARBA" id="ARBA00023125"/>
    </source>
</evidence>
<dbReference type="InterPro" id="IPR012318">
    <property type="entry name" value="HTH_CRP"/>
</dbReference>
<dbReference type="SUPFAM" id="SSF51206">
    <property type="entry name" value="cAMP-binding domain-like"/>
    <property type="match status" value="1"/>
</dbReference>
<proteinExistence type="predicted"/>
<evidence type="ECO:0000256" key="3">
    <source>
        <dbReference type="ARBA" id="ARBA00023163"/>
    </source>
</evidence>
<evidence type="ECO:0000313" key="7">
    <source>
        <dbReference type="Proteomes" id="UP000767854"/>
    </source>
</evidence>
<dbReference type="Pfam" id="PF00027">
    <property type="entry name" value="cNMP_binding"/>
    <property type="match status" value="1"/>
</dbReference>
<feature type="domain" description="Cyclic nucleotide-binding" evidence="4">
    <location>
        <begin position="12"/>
        <end position="135"/>
    </location>
</feature>
<keyword evidence="7" id="KW-1185">Reference proteome</keyword>
<organism evidence="6 7">
    <name type="scientific">Fusibacter tunisiensis</name>
    <dbReference type="NCBI Taxonomy" id="1008308"/>
    <lineage>
        <taxon>Bacteria</taxon>
        <taxon>Bacillati</taxon>
        <taxon>Bacillota</taxon>
        <taxon>Clostridia</taxon>
        <taxon>Eubacteriales</taxon>
        <taxon>Eubacteriales Family XII. Incertae Sedis</taxon>
        <taxon>Fusibacter</taxon>
    </lineage>
</organism>
<dbReference type="InterPro" id="IPR014710">
    <property type="entry name" value="RmlC-like_jellyroll"/>
</dbReference>
<dbReference type="InterPro" id="IPR018490">
    <property type="entry name" value="cNMP-bd_dom_sf"/>
</dbReference>
<dbReference type="Gene3D" id="2.60.120.10">
    <property type="entry name" value="Jelly Rolls"/>
    <property type="match status" value="1"/>
</dbReference>
<dbReference type="InterPro" id="IPR050397">
    <property type="entry name" value="Env_Response_Regulators"/>
</dbReference>
<dbReference type="SUPFAM" id="SSF46785">
    <property type="entry name" value="Winged helix' DNA-binding domain"/>
    <property type="match status" value="1"/>
</dbReference>
<dbReference type="RefSeq" id="WP_204662398.1">
    <property type="nucleotide sequence ID" value="NZ_JAFBDT010000003.1"/>
</dbReference>
<dbReference type="InterPro" id="IPR036390">
    <property type="entry name" value="WH_DNA-bd_sf"/>
</dbReference>
<dbReference type="PROSITE" id="PS51063">
    <property type="entry name" value="HTH_CRP_2"/>
    <property type="match status" value="1"/>
</dbReference>
<keyword evidence="1" id="KW-0805">Transcription regulation</keyword>
<dbReference type="InterPro" id="IPR000595">
    <property type="entry name" value="cNMP-bd_dom"/>
</dbReference>
<dbReference type="CDD" id="cd00038">
    <property type="entry name" value="CAP_ED"/>
    <property type="match status" value="1"/>
</dbReference>
<dbReference type="SMART" id="SM00100">
    <property type="entry name" value="cNMP"/>
    <property type="match status" value="1"/>
</dbReference>